<evidence type="ECO:0000313" key="2">
    <source>
        <dbReference type="Proteomes" id="UP000092666"/>
    </source>
</evidence>
<dbReference type="AlphaFoldDB" id="A0A1B9H015"/>
<dbReference type="EMBL" id="KI669495">
    <property type="protein sequence ID" value="OCF36628.1"/>
    <property type="molecule type" value="Genomic_DNA"/>
</dbReference>
<dbReference type="Proteomes" id="UP000092666">
    <property type="component" value="Unassembled WGS sequence"/>
</dbReference>
<organism evidence="1 2">
    <name type="scientific">Kwoniella heveanensis BCC8398</name>
    <dbReference type="NCBI Taxonomy" id="1296120"/>
    <lineage>
        <taxon>Eukaryota</taxon>
        <taxon>Fungi</taxon>
        <taxon>Dikarya</taxon>
        <taxon>Basidiomycota</taxon>
        <taxon>Agaricomycotina</taxon>
        <taxon>Tremellomycetes</taxon>
        <taxon>Tremellales</taxon>
        <taxon>Cryptococcaceae</taxon>
        <taxon>Kwoniella</taxon>
    </lineage>
</organism>
<name>A0A1B9H015_9TREE</name>
<proteinExistence type="predicted"/>
<accession>A0A1B9H015</accession>
<keyword evidence="2" id="KW-1185">Reference proteome</keyword>
<protein>
    <submittedName>
        <fullName evidence="1">Uncharacterized protein</fullName>
    </submittedName>
</protein>
<evidence type="ECO:0000313" key="1">
    <source>
        <dbReference type="EMBL" id="OCF36628.1"/>
    </source>
</evidence>
<reference evidence="1 2" key="1">
    <citation type="submission" date="2013-07" db="EMBL/GenBank/DDBJ databases">
        <title>The Genome Sequence of Cryptococcus heveanensis BCC8398.</title>
        <authorList>
            <consortium name="The Broad Institute Genome Sequencing Platform"/>
            <person name="Cuomo C."/>
            <person name="Litvintseva A."/>
            <person name="Chen Y."/>
            <person name="Heitman J."/>
            <person name="Sun S."/>
            <person name="Springer D."/>
            <person name="Dromer F."/>
            <person name="Young S.K."/>
            <person name="Zeng Q."/>
            <person name="Gargeya S."/>
            <person name="Fitzgerald M."/>
            <person name="Abouelleil A."/>
            <person name="Alvarado L."/>
            <person name="Berlin A.M."/>
            <person name="Chapman S.B."/>
            <person name="Dewar J."/>
            <person name="Goldberg J."/>
            <person name="Griggs A."/>
            <person name="Gujja S."/>
            <person name="Hansen M."/>
            <person name="Howarth C."/>
            <person name="Imamovic A."/>
            <person name="Larimer J."/>
            <person name="McCowan C."/>
            <person name="Murphy C."/>
            <person name="Pearson M."/>
            <person name="Priest M."/>
            <person name="Roberts A."/>
            <person name="Saif S."/>
            <person name="Shea T."/>
            <person name="Sykes S."/>
            <person name="Wortman J."/>
            <person name="Nusbaum C."/>
            <person name="Birren B."/>
        </authorList>
    </citation>
    <scope>NUCLEOTIDE SEQUENCE [LARGE SCALE GENOMIC DNA]</scope>
    <source>
        <strain evidence="1 2">BCC8398</strain>
    </source>
</reference>
<gene>
    <name evidence="1" type="ORF">I316_01880</name>
</gene>
<sequence>MSLDQLKQAKTNRSALRKLVKPEHDQKNHKSHYNATFIFCLDSTATRNRQRHIHASSTTFTFIFTFLQARLHVSPSFCSYLPSNTADITVTEGLHEDRSKKVGSSFVTRASSSYHDDGRYVPPKLSFTFDTLLPVIFVFLLDTWPLTD</sequence>
<reference evidence="2" key="2">
    <citation type="submission" date="2013-12" db="EMBL/GenBank/DDBJ databases">
        <title>Evolution of pathogenesis and genome organization in the Tremellales.</title>
        <authorList>
            <person name="Cuomo C."/>
            <person name="Litvintseva A."/>
            <person name="Heitman J."/>
            <person name="Chen Y."/>
            <person name="Sun S."/>
            <person name="Springer D."/>
            <person name="Dromer F."/>
            <person name="Young S."/>
            <person name="Zeng Q."/>
            <person name="Chapman S."/>
            <person name="Gujja S."/>
            <person name="Saif S."/>
            <person name="Birren B."/>
        </authorList>
    </citation>
    <scope>NUCLEOTIDE SEQUENCE [LARGE SCALE GENOMIC DNA]</scope>
    <source>
        <strain evidence="2">BCC8398</strain>
    </source>
</reference>